<sequence length="233" mass="25232">MLDSLPMTARTTGNEAAARSRLVRRLRIALPALALVLVAAFIFNTRSDEGDDAFLKDFEDITASAEELRMASPRFSGIDNNGRPFEITAAAAIQNPQSKDIVQLERPKAVQGEADELNTVTANAGVYRSDRKILELTDQVTLEHEVGADTYIFNSPSATVFIDDETVTSDAGVGGIGPKGETLQADKMKAYNSEGRVVLEGNVHMRIFPKSNTGSERQSPPELKDPAPSTPQQ</sequence>
<evidence type="ECO:0000313" key="4">
    <source>
        <dbReference type="Proteomes" id="UP001214043"/>
    </source>
</evidence>
<dbReference type="EMBL" id="CP118166">
    <property type="protein sequence ID" value="WDI31762.1"/>
    <property type="molecule type" value="Genomic_DNA"/>
</dbReference>
<accession>A0AAE9ZEQ0</accession>
<evidence type="ECO:0000313" key="3">
    <source>
        <dbReference type="EMBL" id="WDI31762.1"/>
    </source>
</evidence>
<dbReference type="InterPro" id="IPR010664">
    <property type="entry name" value="LipoPS_assembly_LptC-rel"/>
</dbReference>
<dbReference type="GO" id="GO:0005886">
    <property type="term" value="C:plasma membrane"/>
    <property type="evidence" value="ECO:0007669"/>
    <property type="project" value="InterPro"/>
</dbReference>
<dbReference type="AlphaFoldDB" id="A0AAE9ZEQ0"/>
<proteinExistence type="predicted"/>
<organism evidence="3 4">
    <name type="scientific">Hyphococcus flavus</name>
    <dbReference type="NCBI Taxonomy" id="1866326"/>
    <lineage>
        <taxon>Bacteria</taxon>
        <taxon>Pseudomonadati</taxon>
        <taxon>Pseudomonadota</taxon>
        <taxon>Alphaproteobacteria</taxon>
        <taxon>Parvularculales</taxon>
        <taxon>Parvularculaceae</taxon>
        <taxon>Hyphococcus</taxon>
    </lineage>
</organism>
<feature type="region of interest" description="Disordered" evidence="1">
    <location>
        <begin position="208"/>
        <end position="233"/>
    </location>
</feature>
<dbReference type="Pfam" id="PF06835">
    <property type="entry name" value="LptC"/>
    <property type="match status" value="1"/>
</dbReference>
<evidence type="ECO:0000256" key="1">
    <source>
        <dbReference type="SAM" id="MobiDB-lite"/>
    </source>
</evidence>
<dbReference type="RefSeq" id="WP_274493649.1">
    <property type="nucleotide sequence ID" value="NZ_CP118166.1"/>
</dbReference>
<reference evidence="3" key="1">
    <citation type="submission" date="2023-02" db="EMBL/GenBank/DDBJ databases">
        <title>Genome sequence of Hyphococcus flavus.</title>
        <authorList>
            <person name="Rong J.-C."/>
            <person name="Zhao Q."/>
            <person name="Yi M."/>
            <person name="Wu J.-Y."/>
        </authorList>
    </citation>
    <scope>NUCLEOTIDE SEQUENCE</scope>
    <source>
        <strain evidence="3">MCCC 1K03223</strain>
    </source>
</reference>
<dbReference type="GO" id="GO:0015221">
    <property type="term" value="F:lipopolysaccharide transmembrane transporter activity"/>
    <property type="evidence" value="ECO:0007669"/>
    <property type="project" value="InterPro"/>
</dbReference>
<protein>
    <submittedName>
        <fullName evidence="3">LPS export ABC transporter periplasmic protein LptC</fullName>
    </submittedName>
</protein>
<dbReference type="InterPro" id="IPR026265">
    <property type="entry name" value="LptC"/>
</dbReference>
<gene>
    <name evidence="3" type="primary">lptC</name>
    <name evidence="3" type="ORF">PUV54_01000</name>
</gene>
<keyword evidence="2" id="KW-1133">Transmembrane helix</keyword>
<dbReference type="KEGG" id="hfl:PUV54_01000"/>
<dbReference type="Gene3D" id="2.60.450.10">
    <property type="entry name" value="Lipopolysaccharide (LPS) transport protein A like domain"/>
    <property type="match status" value="1"/>
</dbReference>
<dbReference type="NCBIfam" id="TIGR04409">
    <property type="entry name" value="LptC_YrbK"/>
    <property type="match status" value="1"/>
</dbReference>
<name>A0AAE9ZEQ0_9PROT</name>
<evidence type="ECO:0000256" key="2">
    <source>
        <dbReference type="SAM" id="Phobius"/>
    </source>
</evidence>
<keyword evidence="4" id="KW-1185">Reference proteome</keyword>
<keyword evidence="2" id="KW-0812">Transmembrane</keyword>
<dbReference type="Proteomes" id="UP001214043">
    <property type="component" value="Chromosome"/>
</dbReference>
<keyword evidence="2" id="KW-0472">Membrane</keyword>
<feature type="transmembrane region" description="Helical" evidence="2">
    <location>
        <begin position="26"/>
        <end position="43"/>
    </location>
</feature>